<dbReference type="InterPro" id="IPR011990">
    <property type="entry name" value="TPR-like_helical_dom_sf"/>
</dbReference>
<keyword evidence="1" id="KW-0732">Signal</keyword>
<proteinExistence type="predicted"/>
<evidence type="ECO:0000313" key="3">
    <source>
        <dbReference type="Proteomes" id="UP001061862"/>
    </source>
</evidence>
<feature type="signal peptide" evidence="1">
    <location>
        <begin position="1"/>
        <end position="30"/>
    </location>
</feature>
<gene>
    <name evidence="2" type="ORF">N8A98_20955</name>
</gene>
<sequence length="270" mass="28292">MMRTIRDTSLISVATALTLALAMSITPAHAQTAADAALDMANMLDGAGGGVSGAALLAALENAAEAGQPMAMWQLGTMYENGEGVAKDPAKAFGYFAQIANEHADAAPRGVESDIVAQSFVKVGDYYKEGLPDAGIPADAERSHALLLHAATYFGDADAQYRVGLLYLNADELGVNPLQSARWFSLAARKGHCPAQAQLGRLLFNGVEGIEAQPIEGLMWLNLAQQRCTGTADAAWINDLINQANSIATPEQQGEATKLATSIAPQFAGF</sequence>
<evidence type="ECO:0000313" key="2">
    <source>
        <dbReference type="EMBL" id="UXN69659.1"/>
    </source>
</evidence>
<dbReference type="InterPro" id="IPR050767">
    <property type="entry name" value="Sel1_AlgK"/>
</dbReference>
<name>A0ABY6CBX0_9HYPH</name>
<dbReference type="SUPFAM" id="SSF81901">
    <property type="entry name" value="HCP-like"/>
    <property type="match status" value="1"/>
</dbReference>
<protein>
    <submittedName>
        <fullName evidence="2">Sel1 repeat family protein</fullName>
    </submittedName>
</protein>
<keyword evidence="3" id="KW-1185">Reference proteome</keyword>
<dbReference type="PANTHER" id="PTHR11102">
    <property type="entry name" value="SEL-1-LIKE PROTEIN"/>
    <property type="match status" value="1"/>
</dbReference>
<reference evidence="2 3" key="1">
    <citation type="submission" date="2022-09" db="EMBL/GenBank/DDBJ databases">
        <title>Interaction between co-microsymbionts with complementary sets of symbiotic genes in legume-rhizobium systems.</title>
        <authorList>
            <person name="Safronova V."/>
            <person name="Sazanova A."/>
            <person name="Afonin A."/>
            <person name="Chirak E."/>
        </authorList>
    </citation>
    <scope>NUCLEOTIDE SEQUENCE [LARGE SCALE GENOMIC DNA]</scope>
    <source>
        <strain evidence="2 3">A18/4-1</strain>
    </source>
</reference>
<feature type="chain" id="PRO_5046880021" evidence="1">
    <location>
        <begin position="31"/>
        <end position="270"/>
    </location>
</feature>
<dbReference type="EMBL" id="CP104965">
    <property type="protein sequence ID" value="UXN69659.1"/>
    <property type="molecule type" value="Genomic_DNA"/>
</dbReference>
<accession>A0ABY6CBX0</accession>
<dbReference type="Pfam" id="PF08238">
    <property type="entry name" value="Sel1"/>
    <property type="match status" value="4"/>
</dbReference>
<evidence type="ECO:0000256" key="1">
    <source>
        <dbReference type="SAM" id="SignalP"/>
    </source>
</evidence>
<dbReference type="PANTHER" id="PTHR11102:SF160">
    <property type="entry name" value="ERAD-ASSOCIATED E3 UBIQUITIN-PROTEIN LIGASE COMPONENT HRD3"/>
    <property type="match status" value="1"/>
</dbReference>
<dbReference type="SMART" id="SM00671">
    <property type="entry name" value="SEL1"/>
    <property type="match status" value="3"/>
</dbReference>
<organism evidence="2 3">
    <name type="scientific">Devosia neptuniae</name>
    <dbReference type="NCBI Taxonomy" id="191302"/>
    <lineage>
        <taxon>Bacteria</taxon>
        <taxon>Pseudomonadati</taxon>
        <taxon>Pseudomonadota</taxon>
        <taxon>Alphaproteobacteria</taxon>
        <taxon>Hyphomicrobiales</taxon>
        <taxon>Devosiaceae</taxon>
        <taxon>Devosia</taxon>
    </lineage>
</organism>
<dbReference type="Proteomes" id="UP001061862">
    <property type="component" value="Chromosome"/>
</dbReference>
<dbReference type="InterPro" id="IPR006597">
    <property type="entry name" value="Sel1-like"/>
</dbReference>
<dbReference type="RefSeq" id="WP_262168241.1">
    <property type="nucleotide sequence ID" value="NZ_CP104965.1"/>
</dbReference>
<dbReference type="Gene3D" id="1.25.40.10">
    <property type="entry name" value="Tetratricopeptide repeat domain"/>
    <property type="match status" value="2"/>
</dbReference>